<comment type="caution">
    <text evidence="1">The sequence shown here is derived from an EMBL/GenBank/DDBJ whole genome shotgun (WGS) entry which is preliminary data.</text>
</comment>
<reference evidence="1" key="2">
    <citation type="submission" date="2021-04" db="EMBL/GenBank/DDBJ databases">
        <authorList>
            <person name="Dong X."/>
        </authorList>
    </citation>
    <scope>NUCLEOTIDE SEQUENCE</scope>
    <source>
        <strain evidence="1">LLY</strain>
    </source>
</reference>
<protein>
    <submittedName>
        <fullName evidence="1">Uncharacterized protein</fullName>
    </submittedName>
</protein>
<dbReference type="EMBL" id="JAGSOI010000109">
    <property type="protein sequence ID" value="MCM1988009.1"/>
    <property type="molecule type" value="Genomic_DNA"/>
</dbReference>
<dbReference type="AlphaFoldDB" id="A0A9E4ZKU1"/>
<gene>
    <name evidence="1" type="ORF">KDK67_13690</name>
</gene>
<feature type="non-terminal residue" evidence="1">
    <location>
        <position position="94"/>
    </location>
</feature>
<name>A0A9E4ZKU1_9EURY</name>
<reference evidence="1" key="1">
    <citation type="journal article" date="2021" name="mSystems">
        <title>Bacteria and Archaea Synergistically Convert Glycine Betaine to Biogenic Methane in the Formosa Cold Seep of the South China Sea.</title>
        <authorList>
            <person name="Li L."/>
            <person name="Zhang W."/>
            <person name="Zhang S."/>
            <person name="Song L."/>
            <person name="Sun Q."/>
            <person name="Zhang H."/>
            <person name="Xiang H."/>
            <person name="Dong X."/>
        </authorList>
    </citation>
    <scope>NUCLEOTIDE SEQUENCE</scope>
    <source>
        <strain evidence="1">LLY</strain>
    </source>
</reference>
<evidence type="ECO:0000313" key="1">
    <source>
        <dbReference type="EMBL" id="MCM1988009.1"/>
    </source>
</evidence>
<evidence type="ECO:0000313" key="2">
    <source>
        <dbReference type="Proteomes" id="UP001056766"/>
    </source>
</evidence>
<accession>A0A9E4ZKU1</accession>
<dbReference type="Proteomes" id="UP001056766">
    <property type="component" value="Unassembled WGS sequence"/>
</dbReference>
<sequence length="94" mass="10186">MQIRTILIVAMLCLAMSGMAVAPGTVPVDEDCCWAEPCGTPVEQCDKETTFVLYESNATIVKTIHGYVYVDMEPDDVNGANETIITAGDIRLSE</sequence>
<proteinExistence type="predicted"/>
<organism evidence="1 2">
    <name type="scientific">Methanococcoides seepicolus</name>
    <dbReference type="NCBI Taxonomy" id="2828780"/>
    <lineage>
        <taxon>Archaea</taxon>
        <taxon>Methanobacteriati</taxon>
        <taxon>Methanobacteriota</taxon>
        <taxon>Stenosarchaea group</taxon>
        <taxon>Methanomicrobia</taxon>
        <taxon>Methanosarcinales</taxon>
        <taxon>Methanosarcinaceae</taxon>
        <taxon>Methanococcoides</taxon>
    </lineage>
</organism>
<dbReference type="RefSeq" id="WP_250869415.1">
    <property type="nucleotide sequence ID" value="NZ_JAGSOI010000109.1"/>
</dbReference>
<keyword evidence="2" id="KW-1185">Reference proteome</keyword>